<organism evidence="1 2">
    <name type="scientific">Acanthoscelides obtectus</name>
    <name type="common">Bean weevil</name>
    <name type="synonym">Bruchus obtectus</name>
    <dbReference type="NCBI Taxonomy" id="200917"/>
    <lineage>
        <taxon>Eukaryota</taxon>
        <taxon>Metazoa</taxon>
        <taxon>Ecdysozoa</taxon>
        <taxon>Arthropoda</taxon>
        <taxon>Hexapoda</taxon>
        <taxon>Insecta</taxon>
        <taxon>Pterygota</taxon>
        <taxon>Neoptera</taxon>
        <taxon>Endopterygota</taxon>
        <taxon>Coleoptera</taxon>
        <taxon>Polyphaga</taxon>
        <taxon>Cucujiformia</taxon>
        <taxon>Chrysomeloidea</taxon>
        <taxon>Chrysomelidae</taxon>
        <taxon>Bruchinae</taxon>
        <taxon>Bruchini</taxon>
        <taxon>Acanthoscelides</taxon>
    </lineage>
</organism>
<evidence type="ECO:0000313" key="1">
    <source>
        <dbReference type="EMBL" id="CAH2019716.1"/>
    </source>
</evidence>
<dbReference type="OrthoDB" id="415411at2759"/>
<dbReference type="InterPro" id="IPR002591">
    <property type="entry name" value="Phosphodiest/P_Trfase"/>
</dbReference>
<dbReference type="AlphaFoldDB" id="A0A9P0QFW7"/>
<dbReference type="PANTHER" id="PTHR10151:SF120">
    <property type="entry name" value="BIS(5'-ADENOSYL)-TRIPHOSPHATASE"/>
    <property type="match status" value="1"/>
</dbReference>
<dbReference type="PANTHER" id="PTHR10151">
    <property type="entry name" value="ECTONUCLEOTIDE PYROPHOSPHATASE/PHOSPHODIESTERASE"/>
    <property type="match status" value="1"/>
</dbReference>
<dbReference type="SUPFAM" id="SSF53649">
    <property type="entry name" value="Alkaline phosphatase-like"/>
    <property type="match status" value="1"/>
</dbReference>
<gene>
    <name evidence="1" type="ORF">ACAOBT_LOCUS37346</name>
</gene>
<dbReference type="InterPro" id="IPR017850">
    <property type="entry name" value="Alkaline_phosphatase_core_sf"/>
</dbReference>
<accession>A0A9P0QFW7</accession>
<sequence length="155" mass="18028">MMWPGAYYAYQSKNITYRQDFDDKMDFYKRVDTVISWITDRKKPANLVMFYIEQPDAYGHAVGTNAPLFKDMLRKLDNATKYLQDQLEAHHLADKVNVIQLSDHGMITITPQTFINITQYMKEGTYTWAGASPCIQITPQKGVFLYMLNISLRPE</sequence>
<dbReference type="GO" id="GO:0016787">
    <property type="term" value="F:hydrolase activity"/>
    <property type="evidence" value="ECO:0007669"/>
    <property type="project" value="UniProtKB-ARBA"/>
</dbReference>
<dbReference type="EMBL" id="CAKOFQ010010477">
    <property type="protein sequence ID" value="CAH2019716.1"/>
    <property type="molecule type" value="Genomic_DNA"/>
</dbReference>
<dbReference type="Gene3D" id="3.40.720.10">
    <property type="entry name" value="Alkaline Phosphatase, subunit A"/>
    <property type="match status" value="1"/>
</dbReference>
<name>A0A9P0QFW7_ACAOB</name>
<dbReference type="Pfam" id="PF01663">
    <property type="entry name" value="Phosphodiest"/>
    <property type="match status" value="1"/>
</dbReference>
<protein>
    <submittedName>
        <fullName evidence="1">Uncharacterized protein</fullName>
    </submittedName>
</protein>
<keyword evidence="2" id="KW-1185">Reference proteome</keyword>
<evidence type="ECO:0000313" key="2">
    <source>
        <dbReference type="Proteomes" id="UP001152888"/>
    </source>
</evidence>
<reference evidence="1" key="1">
    <citation type="submission" date="2022-03" db="EMBL/GenBank/DDBJ databases">
        <authorList>
            <person name="Sayadi A."/>
        </authorList>
    </citation>
    <scope>NUCLEOTIDE SEQUENCE</scope>
</reference>
<dbReference type="Proteomes" id="UP001152888">
    <property type="component" value="Unassembled WGS sequence"/>
</dbReference>
<comment type="caution">
    <text evidence="1">The sequence shown here is derived from an EMBL/GenBank/DDBJ whole genome shotgun (WGS) entry which is preliminary data.</text>
</comment>
<proteinExistence type="predicted"/>